<comment type="caution">
    <text evidence="2">The sequence shown here is derived from an EMBL/GenBank/DDBJ whole genome shotgun (WGS) entry which is preliminary data.</text>
</comment>
<dbReference type="EMBL" id="NVMX01000097">
    <property type="protein sequence ID" value="PDZ94873.1"/>
    <property type="molecule type" value="Genomic_DNA"/>
</dbReference>
<dbReference type="InterPro" id="IPR001279">
    <property type="entry name" value="Metallo-B-lactamas"/>
</dbReference>
<dbReference type="SMART" id="SM00849">
    <property type="entry name" value="Lactamase_B"/>
    <property type="match status" value="1"/>
</dbReference>
<evidence type="ECO:0000259" key="1">
    <source>
        <dbReference type="SMART" id="SM00849"/>
    </source>
</evidence>
<proteinExistence type="predicted"/>
<name>A0A9X6STG0_BACCE</name>
<evidence type="ECO:0000313" key="2">
    <source>
        <dbReference type="EMBL" id="PDZ94873.1"/>
    </source>
</evidence>
<dbReference type="InterPro" id="IPR036866">
    <property type="entry name" value="RibonucZ/Hydroxyglut_hydro"/>
</dbReference>
<gene>
    <name evidence="2" type="ORF">CON36_31510</name>
</gene>
<accession>A0A9X6STG0</accession>
<dbReference type="GO" id="GO:0046872">
    <property type="term" value="F:metal ion binding"/>
    <property type="evidence" value="ECO:0007669"/>
    <property type="project" value="UniProtKB-KW"/>
</dbReference>
<feature type="domain" description="Metallo-beta-lactamase" evidence="1">
    <location>
        <begin position="19"/>
        <end position="217"/>
    </location>
</feature>
<evidence type="ECO:0000313" key="3">
    <source>
        <dbReference type="Proteomes" id="UP000219922"/>
    </source>
</evidence>
<dbReference type="Pfam" id="PF23023">
    <property type="entry name" value="Anti-Pycsar_Apyc1"/>
    <property type="match status" value="1"/>
</dbReference>
<dbReference type="GO" id="GO:0016787">
    <property type="term" value="F:hydrolase activity"/>
    <property type="evidence" value="ECO:0007669"/>
    <property type="project" value="UniProtKB-KW"/>
</dbReference>
<protein>
    <submittedName>
        <fullName evidence="2">MBL fold metallo-hydrolase</fullName>
    </submittedName>
</protein>
<dbReference type="Gene3D" id="3.60.15.10">
    <property type="entry name" value="Ribonuclease Z/Hydroxyacylglutathione hydrolase-like"/>
    <property type="match status" value="1"/>
</dbReference>
<organism evidence="2 3">
    <name type="scientific">Bacillus cereus</name>
    <dbReference type="NCBI Taxonomy" id="1396"/>
    <lineage>
        <taxon>Bacteria</taxon>
        <taxon>Bacillati</taxon>
        <taxon>Bacillota</taxon>
        <taxon>Bacilli</taxon>
        <taxon>Bacillales</taxon>
        <taxon>Bacillaceae</taxon>
        <taxon>Bacillus</taxon>
        <taxon>Bacillus cereus group</taxon>
    </lineage>
</organism>
<dbReference type="Proteomes" id="UP000219922">
    <property type="component" value="Unassembled WGS sequence"/>
</dbReference>
<sequence length="248" mass="28804">MEMKLTFLNAGDAFAFEQGHNSAFLEFDNTNLVIDFPATNRAALRKLGMDLGDVENVFITHLHEDHINGIQQFAYFNKFVTGRKPNLYIAEDLVDGLWETVRQGLLYGVGALHTIDDYFVVKKLKPGHGFFIDDIEFGIVKTQHFDGMSSYGLLAKKYFYFSGDSLVDYDFLTKIHPFVQTIFHDVHLKEIEIPVHASVRDIKKLPQEIQDKIVIMHYHDEYVDKKNRERFEKEKNVQIAYALQQFVF</sequence>
<dbReference type="SUPFAM" id="SSF56281">
    <property type="entry name" value="Metallo-hydrolase/oxidoreductase"/>
    <property type="match status" value="1"/>
</dbReference>
<dbReference type="AlphaFoldDB" id="A0A9X6STG0"/>
<reference evidence="2 3" key="1">
    <citation type="submission" date="2017-09" db="EMBL/GenBank/DDBJ databases">
        <title>Large-scale bioinformatics analysis of Bacillus genomes uncovers conserved roles of natural products in bacterial physiology.</title>
        <authorList>
            <consortium name="Agbiome Team Llc"/>
            <person name="Bleich R.M."/>
            <person name="Grubbs K.J."/>
            <person name="Santa Maria K.C."/>
            <person name="Allen S.E."/>
            <person name="Farag S."/>
            <person name="Shank E.A."/>
            <person name="Bowers A."/>
        </authorList>
    </citation>
    <scope>NUCLEOTIDE SEQUENCE [LARGE SCALE GENOMIC DNA]</scope>
    <source>
        <strain evidence="2 3">AFS092789</strain>
    </source>
</reference>